<protein>
    <submittedName>
        <fullName evidence="2 3">Pol-like protein</fullName>
    </submittedName>
</protein>
<reference evidence="3" key="2">
    <citation type="submission" date="2021-02" db="UniProtKB">
        <authorList>
            <consortium name="EnsemblMetazoa"/>
        </authorList>
    </citation>
    <scope>IDENTIFICATION</scope>
    <source>
        <strain evidence="3">JHB</strain>
    </source>
</reference>
<dbReference type="VEuPathDB" id="VectorBase:CPIJ012175"/>
<sequence>MSTDLLHHWYVEQQTELPNVQRNNPLVNWRRVWQNIALRGIAAPQRSELYVIVNEKTVHRRLLHIMHRTDGEDCEHCGAAIETVQHKFSECPRVLLAWEDQRKVPTNNEKEEKKSVESTPQETTEQRNNFHLAFDEDDRSCHGWFQDGAGDQRRRTTNTSVGG</sequence>
<name>B0WY47_CULQU</name>
<gene>
    <name evidence="3" type="primary">6044877</name>
    <name evidence="2" type="ORF">CpipJ_CPIJ012175</name>
</gene>
<evidence type="ECO:0000313" key="2">
    <source>
        <dbReference type="EMBL" id="EDS36857.1"/>
    </source>
</evidence>
<accession>B0WY47</accession>
<evidence type="ECO:0000313" key="4">
    <source>
        <dbReference type="Proteomes" id="UP000002320"/>
    </source>
</evidence>
<organism>
    <name type="scientific">Culex quinquefasciatus</name>
    <name type="common">Southern house mosquito</name>
    <name type="synonym">Culex pungens</name>
    <dbReference type="NCBI Taxonomy" id="7176"/>
    <lineage>
        <taxon>Eukaryota</taxon>
        <taxon>Metazoa</taxon>
        <taxon>Ecdysozoa</taxon>
        <taxon>Arthropoda</taxon>
        <taxon>Hexapoda</taxon>
        <taxon>Insecta</taxon>
        <taxon>Pterygota</taxon>
        <taxon>Neoptera</taxon>
        <taxon>Endopterygota</taxon>
        <taxon>Diptera</taxon>
        <taxon>Nematocera</taxon>
        <taxon>Culicoidea</taxon>
        <taxon>Culicidae</taxon>
        <taxon>Culicinae</taxon>
        <taxon>Culicini</taxon>
        <taxon>Culex</taxon>
        <taxon>Culex</taxon>
    </lineage>
</organism>
<proteinExistence type="predicted"/>
<dbReference type="KEGG" id="cqu:CpipJ_CPIJ012175"/>
<evidence type="ECO:0000313" key="3">
    <source>
        <dbReference type="EnsemblMetazoa" id="CPIJ012175-PA"/>
    </source>
</evidence>
<evidence type="ECO:0000256" key="1">
    <source>
        <dbReference type="SAM" id="MobiDB-lite"/>
    </source>
</evidence>
<dbReference type="AlphaFoldDB" id="B0WY47"/>
<feature type="compositionally biased region" description="Polar residues" evidence="1">
    <location>
        <begin position="117"/>
        <end position="129"/>
    </location>
</feature>
<dbReference type="InParanoid" id="B0WY47"/>
<dbReference type="Proteomes" id="UP000002320">
    <property type="component" value="Unassembled WGS sequence"/>
</dbReference>
<feature type="region of interest" description="Disordered" evidence="1">
    <location>
        <begin position="102"/>
        <end position="163"/>
    </location>
</feature>
<reference evidence="2" key="1">
    <citation type="submission" date="2007-03" db="EMBL/GenBank/DDBJ databases">
        <title>Annotation of Culex pipiens quinquefasciatus.</title>
        <authorList>
            <consortium name="The Broad Institute Genome Sequencing Platform"/>
            <person name="Atkinson P.W."/>
            <person name="Hemingway J."/>
            <person name="Christensen B.M."/>
            <person name="Higgs S."/>
            <person name="Kodira C."/>
            <person name="Hannick L."/>
            <person name="Megy K."/>
            <person name="O'Leary S."/>
            <person name="Pearson M."/>
            <person name="Haas B.J."/>
            <person name="Mauceli E."/>
            <person name="Wortman J.R."/>
            <person name="Lee N.H."/>
            <person name="Guigo R."/>
            <person name="Stanke M."/>
            <person name="Alvarado L."/>
            <person name="Amedeo P."/>
            <person name="Antoine C.H."/>
            <person name="Arensburger P."/>
            <person name="Bidwell S.L."/>
            <person name="Crawford M."/>
            <person name="Camaro F."/>
            <person name="Devon K."/>
            <person name="Engels R."/>
            <person name="Hammond M."/>
            <person name="Howarth C."/>
            <person name="Koehrsen M."/>
            <person name="Lawson D."/>
            <person name="Montgomery P."/>
            <person name="Nene V."/>
            <person name="Nusbaum C."/>
            <person name="Puiu D."/>
            <person name="Romero-Severson J."/>
            <person name="Severson D.W."/>
            <person name="Shumway M."/>
            <person name="Sisk P."/>
            <person name="Stolte C."/>
            <person name="Zeng Q."/>
            <person name="Eisenstadt E."/>
            <person name="Fraser-Liggett C."/>
            <person name="Strausberg R."/>
            <person name="Galagan J."/>
            <person name="Birren B."/>
            <person name="Collins F.H."/>
        </authorList>
    </citation>
    <scope>NUCLEOTIDE SEQUENCE [LARGE SCALE GENOMIC DNA]</scope>
    <source>
        <strain evidence="2">JHB</strain>
    </source>
</reference>
<feature type="compositionally biased region" description="Basic and acidic residues" evidence="1">
    <location>
        <begin position="102"/>
        <end position="116"/>
    </location>
</feature>
<keyword evidence="4" id="KW-1185">Reference proteome</keyword>
<dbReference type="EnsemblMetazoa" id="CPIJ012175-RA">
    <property type="protein sequence ID" value="CPIJ012175-PA"/>
    <property type="gene ID" value="CPIJ012175"/>
</dbReference>
<dbReference type="HOGENOM" id="CLU_1628671_0_0_1"/>
<dbReference type="EMBL" id="DS232180">
    <property type="protein sequence ID" value="EDS36857.1"/>
    <property type="molecule type" value="Genomic_DNA"/>
</dbReference>